<sequence length="197" mass="22306">MSLTLEPLAKSFSAVSCKSESDILDLVVRTLEDCYSNVDKVARYYFTDIPAAWGPSIFVYLDDEELLSRKYRKSWNSRDCVLCLKVPTLLHNSVQRWFTKCCSDWERSGLITPNERDMIDGEFGTIYTLPESPFTKSLKEPDILVDPDDQHLPSVLFESGWSEPLNALEADCELLLKGGGGLTKIAIIIKFTLNQKN</sequence>
<dbReference type="Proteomes" id="UP000191691">
    <property type="component" value="Unassembled WGS sequence"/>
</dbReference>
<protein>
    <submittedName>
        <fullName evidence="1">Uncharacterized protein</fullName>
    </submittedName>
</protein>
<evidence type="ECO:0000313" key="2">
    <source>
        <dbReference type="Proteomes" id="UP000191691"/>
    </source>
</evidence>
<dbReference type="EMBL" id="MOOB01000001">
    <property type="protein sequence ID" value="OQE96498.1"/>
    <property type="molecule type" value="Genomic_DNA"/>
</dbReference>
<reference evidence="2" key="1">
    <citation type="journal article" date="2017" name="Nat. Microbiol.">
        <title>Global analysis of biosynthetic gene clusters reveals vast potential of secondary metabolite production in Penicillium species.</title>
        <authorList>
            <person name="Nielsen J.C."/>
            <person name="Grijseels S."/>
            <person name="Prigent S."/>
            <person name="Ji B."/>
            <person name="Dainat J."/>
            <person name="Nielsen K.F."/>
            <person name="Frisvad J.C."/>
            <person name="Workman M."/>
            <person name="Nielsen J."/>
        </authorList>
    </citation>
    <scope>NUCLEOTIDE SEQUENCE [LARGE SCALE GENOMIC DNA]</scope>
    <source>
        <strain evidence="2">IBT 13039</strain>
    </source>
</reference>
<keyword evidence="2" id="KW-1185">Reference proteome</keyword>
<name>A0A1V6ZAF7_PENNA</name>
<gene>
    <name evidence="1" type="ORF">PENNAL_c0001G09812</name>
</gene>
<proteinExistence type="predicted"/>
<evidence type="ECO:0000313" key="1">
    <source>
        <dbReference type="EMBL" id="OQE96498.1"/>
    </source>
</evidence>
<organism evidence="1 2">
    <name type="scientific">Penicillium nalgiovense</name>
    <dbReference type="NCBI Taxonomy" id="60175"/>
    <lineage>
        <taxon>Eukaryota</taxon>
        <taxon>Fungi</taxon>
        <taxon>Dikarya</taxon>
        <taxon>Ascomycota</taxon>
        <taxon>Pezizomycotina</taxon>
        <taxon>Eurotiomycetes</taxon>
        <taxon>Eurotiomycetidae</taxon>
        <taxon>Eurotiales</taxon>
        <taxon>Aspergillaceae</taxon>
        <taxon>Penicillium</taxon>
    </lineage>
</organism>
<dbReference type="AlphaFoldDB" id="A0A1V6ZAF7"/>
<comment type="caution">
    <text evidence="1">The sequence shown here is derived from an EMBL/GenBank/DDBJ whole genome shotgun (WGS) entry which is preliminary data.</text>
</comment>
<accession>A0A1V6ZAF7</accession>